<dbReference type="RefSeq" id="WP_183475888.1">
    <property type="nucleotide sequence ID" value="NZ_JACHWX010000004.1"/>
</dbReference>
<evidence type="ECO:0008006" key="3">
    <source>
        <dbReference type="Google" id="ProtNLM"/>
    </source>
</evidence>
<evidence type="ECO:0000313" key="1">
    <source>
        <dbReference type="EMBL" id="MBB3055331.1"/>
    </source>
</evidence>
<reference evidence="1" key="1">
    <citation type="submission" date="2020-08" db="EMBL/GenBank/DDBJ databases">
        <title>Genomic Encyclopedia of Type Strains, Phase III (KMG-III): the genomes of soil and plant-associated and newly described type strains.</title>
        <authorList>
            <person name="Whitman W."/>
        </authorList>
    </citation>
    <scope>NUCLEOTIDE SEQUENCE [LARGE SCALE GENOMIC DNA]</scope>
    <source>
        <strain evidence="1">CECT 8628</strain>
    </source>
</reference>
<dbReference type="AlphaFoldDB" id="A0A839SAY6"/>
<protein>
    <recommendedName>
        <fullName evidence="3">Outer membrane protein beta-barrel domain-containing protein</fullName>
    </recommendedName>
</protein>
<name>A0A839SAY6_9SPHI</name>
<accession>A0A839SAY6</accession>
<proteinExistence type="predicted"/>
<keyword evidence="2" id="KW-1185">Reference proteome</keyword>
<organism evidence="1 2">
    <name type="scientific">Mucilaginibacter gotjawali</name>
    <dbReference type="NCBI Taxonomy" id="1550579"/>
    <lineage>
        <taxon>Bacteria</taxon>
        <taxon>Pseudomonadati</taxon>
        <taxon>Bacteroidota</taxon>
        <taxon>Sphingobacteriia</taxon>
        <taxon>Sphingobacteriales</taxon>
        <taxon>Sphingobacteriaceae</taxon>
        <taxon>Mucilaginibacter</taxon>
    </lineage>
</organism>
<sequence length="219" mass="23976">MIIISGQLRAQNSAPQITFGAGGGIATTFSGTVLQKNTVAFYGDAAYYPWSFLNVYLEVQAGTLSGASSGKRNPKSFNNNFNAETINGELNLGVIVKPDINVFFDVVRNIYGGAGYGVINGDITNVNLFKPAIVDHIKNTIHIVPIKLGYELTIVRNIYDEPLLRLNGCLNLNYVKGKGVDGYYDKNAASHSFYTYASLGLRYAISLRHGKARDYNKFD</sequence>
<dbReference type="EMBL" id="JACHWX010000004">
    <property type="protein sequence ID" value="MBB3055331.1"/>
    <property type="molecule type" value="Genomic_DNA"/>
</dbReference>
<dbReference type="Proteomes" id="UP000539265">
    <property type="component" value="Unassembled WGS sequence"/>
</dbReference>
<gene>
    <name evidence="1" type="ORF">FHS11_001749</name>
</gene>
<evidence type="ECO:0000313" key="2">
    <source>
        <dbReference type="Proteomes" id="UP000539265"/>
    </source>
</evidence>
<comment type="caution">
    <text evidence="1">The sequence shown here is derived from an EMBL/GenBank/DDBJ whole genome shotgun (WGS) entry which is preliminary data.</text>
</comment>